<dbReference type="Proteomes" id="UP000654075">
    <property type="component" value="Unassembled WGS sequence"/>
</dbReference>
<keyword evidence="2" id="KW-0694">RNA-binding</keyword>
<keyword evidence="6" id="KW-1185">Reference proteome</keyword>
<proteinExistence type="predicted"/>
<accession>A0A813G2U8</accession>
<dbReference type="InterPro" id="IPR004087">
    <property type="entry name" value="KH_dom"/>
</dbReference>
<gene>
    <name evidence="4" type="ORF">PGLA1383_LOCUS38714</name>
    <name evidence="5" type="ORF">PGLA2088_LOCUS51624</name>
</gene>
<dbReference type="SUPFAM" id="SSF54791">
    <property type="entry name" value="Eukaryotic type KH-domain (KH-domain type I)"/>
    <property type="match status" value="1"/>
</dbReference>
<feature type="non-terminal residue" evidence="4">
    <location>
        <position position="216"/>
    </location>
</feature>
<dbReference type="Gene3D" id="3.30.1370.10">
    <property type="entry name" value="K Homology domain, type 1"/>
    <property type="match status" value="2"/>
</dbReference>
<evidence type="ECO:0000313" key="5">
    <source>
        <dbReference type="EMBL" id="CAE8743884.1"/>
    </source>
</evidence>
<dbReference type="EMBL" id="CAJNNW010037683">
    <property type="protein sequence ID" value="CAE8743884.1"/>
    <property type="molecule type" value="Genomic_DNA"/>
</dbReference>
<evidence type="ECO:0000259" key="3">
    <source>
        <dbReference type="SMART" id="SM00322"/>
    </source>
</evidence>
<dbReference type="Proteomes" id="UP000626109">
    <property type="component" value="Unassembled WGS sequence"/>
</dbReference>
<dbReference type="GO" id="GO:0003723">
    <property type="term" value="F:RNA binding"/>
    <property type="evidence" value="ECO:0007669"/>
    <property type="project" value="UniProtKB-UniRule"/>
</dbReference>
<comment type="caution">
    <text evidence="4">The sequence shown here is derived from an EMBL/GenBank/DDBJ whole genome shotgun (WGS) entry which is preliminary data.</text>
</comment>
<feature type="non-terminal residue" evidence="4">
    <location>
        <position position="1"/>
    </location>
</feature>
<dbReference type="InterPro" id="IPR004088">
    <property type="entry name" value="KH_dom_type_1"/>
</dbReference>
<reference evidence="4" key="1">
    <citation type="submission" date="2021-02" db="EMBL/GenBank/DDBJ databases">
        <authorList>
            <person name="Dougan E. K."/>
            <person name="Rhodes N."/>
            <person name="Thang M."/>
            <person name="Chan C."/>
        </authorList>
    </citation>
    <scope>NUCLEOTIDE SEQUENCE</scope>
</reference>
<dbReference type="Pfam" id="PF00013">
    <property type="entry name" value="KH_1"/>
    <property type="match status" value="1"/>
</dbReference>
<feature type="domain" description="K Homology" evidence="3">
    <location>
        <begin position="48"/>
        <end position="113"/>
    </location>
</feature>
<dbReference type="InterPro" id="IPR036612">
    <property type="entry name" value="KH_dom_type_1_sf"/>
</dbReference>
<dbReference type="SMART" id="SM00322">
    <property type="entry name" value="KH"/>
    <property type="match status" value="2"/>
</dbReference>
<feature type="domain" description="K Homology" evidence="3">
    <location>
        <begin position="121"/>
        <end position="188"/>
    </location>
</feature>
<protein>
    <recommendedName>
        <fullName evidence="3">K Homology domain-containing protein</fullName>
    </recommendedName>
</protein>
<dbReference type="PANTHER" id="PTHR10288">
    <property type="entry name" value="KH DOMAIN CONTAINING RNA BINDING PROTEIN"/>
    <property type="match status" value="1"/>
</dbReference>
<dbReference type="OrthoDB" id="10027144at2759"/>
<dbReference type="PROSITE" id="PS50084">
    <property type="entry name" value="KH_TYPE_1"/>
    <property type="match status" value="1"/>
</dbReference>
<organism evidence="4 6">
    <name type="scientific">Polarella glacialis</name>
    <name type="common">Dinoflagellate</name>
    <dbReference type="NCBI Taxonomy" id="89957"/>
    <lineage>
        <taxon>Eukaryota</taxon>
        <taxon>Sar</taxon>
        <taxon>Alveolata</taxon>
        <taxon>Dinophyceae</taxon>
        <taxon>Suessiales</taxon>
        <taxon>Suessiaceae</taxon>
        <taxon>Polarella</taxon>
    </lineage>
</organism>
<dbReference type="EMBL" id="CAJNNV010027666">
    <property type="protein sequence ID" value="CAE8621192.1"/>
    <property type="molecule type" value="Genomic_DNA"/>
</dbReference>
<sequence length="216" mass="22936">ENLMEISTKSGADVRRSRELSDNSLVITGDDDSVAAAKDLIMEVIKNEGTTDTVDVSDEVMKALLVAGATKLKAVEKSAGVSLILQKQQLKVSITGAPASIQAAKVELIKIQAEIDKVIAETAVKELAVDYAHIRYIIGPKGAVLNNIREVCAVQVNITDGEETSLVEIRGKPDDVERAVAMIQEIVQNCDKAPDAPQKAAPVAKAVAAKPVAKKE</sequence>
<dbReference type="AlphaFoldDB" id="A0A813G2U8"/>
<evidence type="ECO:0000313" key="4">
    <source>
        <dbReference type="EMBL" id="CAE8621192.1"/>
    </source>
</evidence>
<keyword evidence="1" id="KW-0677">Repeat</keyword>
<name>A0A813G2U8_POLGL</name>
<evidence type="ECO:0000313" key="6">
    <source>
        <dbReference type="Proteomes" id="UP000654075"/>
    </source>
</evidence>
<evidence type="ECO:0000256" key="1">
    <source>
        <dbReference type="ARBA" id="ARBA00022737"/>
    </source>
</evidence>
<evidence type="ECO:0000256" key="2">
    <source>
        <dbReference type="PROSITE-ProRule" id="PRU00117"/>
    </source>
</evidence>